<protein>
    <submittedName>
        <fullName evidence="2">Uncharacterized protein LOC114243711</fullName>
    </submittedName>
</protein>
<reference evidence="2" key="1">
    <citation type="submission" date="2025-08" db="UniProtKB">
        <authorList>
            <consortium name="RefSeq"/>
        </authorList>
    </citation>
    <scope>IDENTIFICATION</scope>
    <source>
        <tissue evidence="2">Silk gland</tissue>
    </source>
</reference>
<sequence length="159" mass="17958">MCSKDAAQVIGKVQRSHHTASVMVWWGVSYQGVTKLHFSEKGVKTSAKVYQETVLDHVAKPPSKYTFKKYTVDFPARLCTWSQGTNYPCLVTNPSNPDSLLLYIAHRPSAMDLKLLKNVTLRLHFIEVMSELNSDHRPVVMPLGRPCIPDPVTRTMVDM</sequence>
<dbReference type="Proteomes" id="UP000504629">
    <property type="component" value="Unplaced"/>
</dbReference>
<name>A0A6J2JS74_BOMMA</name>
<dbReference type="Gene3D" id="3.30.420.10">
    <property type="entry name" value="Ribonuclease H-like superfamily/Ribonuclease H"/>
    <property type="match status" value="1"/>
</dbReference>
<proteinExistence type="predicted"/>
<keyword evidence="1" id="KW-1185">Reference proteome</keyword>
<dbReference type="AlphaFoldDB" id="A0A6J2JS74"/>
<organism evidence="1 2">
    <name type="scientific">Bombyx mandarina</name>
    <name type="common">Wild silk moth</name>
    <name type="synonym">Wild silkworm</name>
    <dbReference type="NCBI Taxonomy" id="7092"/>
    <lineage>
        <taxon>Eukaryota</taxon>
        <taxon>Metazoa</taxon>
        <taxon>Ecdysozoa</taxon>
        <taxon>Arthropoda</taxon>
        <taxon>Hexapoda</taxon>
        <taxon>Insecta</taxon>
        <taxon>Pterygota</taxon>
        <taxon>Neoptera</taxon>
        <taxon>Endopterygota</taxon>
        <taxon>Lepidoptera</taxon>
        <taxon>Glossata</taxon>
        <taxon>Ditrysia</taxon>
        <taxon>Bombycoidea</taxon>
        <taxon>Bombycidae</taxon>
        <taxon>Bombycinae</taxon>
        <taxon>Bombyx</taxon>
    </lineage>
</organism>
<gene>
    <name evidence="2" type="primary">LOC114243711</name>
</gene>
<accession>A0A6J2JS74</accession>
<dbReference type="InterPro" id="IPR036397">
    <property type="entry name" value="RNaseH_sf"/>
</dbReference>
<evidence type="ECO:0000313" key="2">
    <source>
        <dbReference type="RefSeq" id="XP_028031104.1"/>
    </source>
</evidence>
<dbReference type="RefSeq" id="XP_028031104.1">
    <property type="nucleotide sequence ID" value="XM_028175303.1"/>
</dbReference>
<dbReference type="KEGG" id="bman:114243711"/>
<evidence type="ECO:0000313" key="1">
    <source>
        <dbReference type="Proteomes" id="UP000504629"/>
    </source>
</evidence>
<dbReference type="GO" id="GO:0003676">
    <property type="term" value="F:nucleic acid binding"/>
    <property type="evidence" value="ECO:0007669"/>
    <property type="project" value="InterPro"/>
</dbReference>
<dbReference type="GeneID" id="114243711"/>
<dbReference type="OrthoDB" id="10006939at2759"/>